<organism evidence="6 7">
    <name type="scientific">Aeromicrobium halocynthiae</name>
    <dbReference type="NCBI Taxonomy" id="560557"/>
    <lineage>
        <taxon>Bacteria</taxon>
        <taxon>Bacillati</taxon>
        <taxon>Actinomycetota</taxon>
        <taxon>Actinomycetes</taxon>
        <taxon>Propionibacteriales</taxon>
        <taxon>Nocardioidaceae</taxon>
        <taxon>Aeromicrobium</taxon>
    </lineage>
</organism>
<keyword evidence="1" id="KW-0805">Transcription regulation</keyword>
<evidence type="ECO:0000256" key="3">
    <source>
        <dbReference type="SAM" id="MobiDB-lite"/>
    </source>
</evidence>
<comment type="caution">
    <text evidence="6">The sequence shown here is derived from an EMBL/GenBank/DDBJ whole genome shotgun (WGS) entry which is preliminary data.</text>
</comment>
<keyword evidence="2" id="KW-0804">Transcription</keyword>
<keyword evidence="4" id="KW-1133">Transmembrane helix</keyword>
<evidence type="ECO:0000259" key="5">
    <source>
        <dbReference type="Pfam" id="PF13490"/>
    </source>
</evidence>
<feature type="domain" description="Putative zinc-finger" evidence="5">
    <location>
        <begin position="8"/>
        <end position="34"/>
    </location>
</feature>
<dbReference type="RefSeq" id="WP_344326690.1">
    <property type="nucleotide sequence ID" value="NZ_BAAAPY010000004.1"/>
</dbReference>
<evidence type="ECO:0000313" key="7">
    <source>
        <dbReference type="Proteomes" id="UP001501480"/>
    </source>
</evidence>
<evidence type="ECO:0000313" key="6">
    <source>
        <dbReference type="EMBL" id="GAA2077099.1"/>
    </source>
</evidence>
<proteinExistence type="predicted"/>
<feature type="region of interest" description="Disordered" evidence="3">
    <location>
        <begin position="255"/>
        <end position="278"/>
    </location>
</feature>
<reference evidence="6 7" key="1">
    <citation type="journal article" date="2019" name="Int. J. Syst. Evol. Microbiol.">
        <title>The Global Catalogue of Microorganisms (GCM) 10K type strain sequencing project: providing services to taxonomists for standard genome sequencing and annotation.</title>
        <authorList>
            <consortium name="The Broad Institute Genomics Platform"/>
            <consortium name="The Broad Institute Genome Sequencing Center for Infectious Disease"/>
            <person name="Wu L."/>
            <person name="Ma J."/>
        </authorList>
    </citation>
    <scope>NUCLEOTIDE SEQUENCE [LARGE SCALE GENOMIC DNA]</scope>
    <source>
        <strain evidence="6 7">JCM 15749</strain>
    </source>
</reference>
<dbReference type="Gene3D" id="1.10.10.1320">
    <property type="entry name" value="Anti-sigma factor, zinc-finger domain"/>
    <property type="match status" value="1"/>
</dbReference>
<sequence>MAHLDRDVAAYVDGQLSPVATAAADAHVAVCPRCSAACAQQRLVKSRVSVGGVPAPPATLLASLSSLPVTVGEETRLERLRRSPMIGAGAALMGASLLVAVLAFVAGSAEDRLADPVDPAFASYVDDFHYGYGTTEGTMTMASLTELRDQGWSCLESLGADLRLVDGRWLDRAAGVVSLTYTDGRERLRLYEKVGTLDEADLVGFERGTVGDRTVWIRAGEPTVATWDARGKVFVAVTDVDVSRLAAALARLPEPREPRGTAGRMSDGLERMTSWATP</sequence>
<evidence type="ECO:0000256" key="4">
    <source>
        <dbReference type="SAM" id="Phobius"/>
    </source>
</evidence>
<dbReference type="Pfam" id="PF13490">
    <property type="entry name" value="zf-HC2"/>
    <property type="match status" value="1"/>
</dbReference>
<keyword evidence="4" id="KW-0472">Membrane</keyword>
<gene>
    <name evidence="6" type="ORF">GCM10009821_15820</name>
</gene>
<dbReference type="InterPro" id="IPR027383">
    <property type="entry name" value="Znf_put"/>
</dbReference>
<dbReference type="EMBL" id="BAAAPY010000004">
    <property type="protein sequence ID" value="GAA2077099.1"/>
    <property type="molecule type" value="Genomic_DNA"/>
</dbReference>
<keyword evidence="7" id="KW-1185">Reference proteome</keyword>
<accession>A0ABN2VYS1</accession>
<dbReference type="InterPro" id="IPR041916">
    <property type="entry name" value="Anti_sigma_zinc_sf"/>
</dbReference>
<dbReference type="Proteomes" id="UP001501480">
    <property type="component" value="Unassembled WGS sequence"/>
</dbReference>
<evidence type="ECO:0000256" key="2">
    <source>
        <dbReference type="ARBA" id="ARBA00023163"/>
    </source>
</evidence>
<evidence type="ECO:0000256" key="1">
    <source>
        <dbReference type="ARBA" id="ARBA00023015"/>
    </source>
</evidence>
<feature type="transmembrane region" description="Helical" evidence="4">
    <location>
        <begin position="85"/>
        <end position="106"/>
    </location>
</feature>
<name>A0ABN2VYS1_9ACTN</name>
<keyword evidence="4" id="KW-0812">Transmembrane</keyword>
<protein>
    <recommendedName>
        <fullName evidence="5">Putative zinc-finger domain-containing protein</fullName>
    </recommendedName>
</protein>